<reference evidence="1 2" key="1">
    <citation type="journal article" date="2013" name="Nat. Genet.">
        <title>The high-quality draft genome of peach (Prunus persica) identifies unique patterns of genetic diversity, domestication and genome evolution.</title>
        <authorList>
            <consortium name="International Peach Genome Initiative"/>
            <person name="Verde I."/>
            <person name="Abbott A.G."/>
            <person name="Scalabrin S."/>
            <person name="Jung S."/>
            <person name="Shu S."/>
            <person name="Marroni F."/>
            <person name="Zhebentyayeva T."/>
            <person name="Dettori M.T."/>
            <person name="Grimwood J."/>
            <person name="Cattonaro F."/>
            <person name="Zuccolo A."/>
            <person name="Rossini L."/>
            <person name="Jenkins J."/>
            <person name="Vendramin E."/>
            <person name="Meisel L.A."/>
            <person name="Decroocq V."/>
            <person name="Sosinski B."/>
            <person name="Prochnik S."/>
            <person name="Mitros T."/>
            <person name="Policriti A."/>
            <person name="Cipriani G."/>
            <person name="Dondini L."/>
            <person name="Ficklin S."/>
            <person name="Goodstein D.M."/>
            <person name="Xuan P."/>
            <person name="Del Fabbro C."/>
            <person name="Aramini V."/>
            <person name="Copetti D."/>
            <person name="Gonzalez S."/>
            <person name="Horner D.S."/>
            <person name="Falchi R."/>
            <person name="Lucas S."/>
            <person name="Mica E."/>
            <person name="Maldonado J."/>
            <person name="Lazzari B."/>
            <person name="Bielenberg D."/>
            <person name="Pirona R."/>
            <person name="Miculan M."/>
            <person name="Barakat A."/>
            <person name="Testolin R."/>
            <person name="Stella A."/>
            <person name="Tartarini S."/>
            <person name="Tonutti P."/>
            <person name="Arus P."/>
            <person name="Orellana A."/>
            <person name="Wells C."/>
            <person name="Main D."/>
            <person name="Vizzotto G."/>
            <person name="Silva H."/>
            <person name="Salamini F."/>
            <person name="Schmutz J."/>
            <person name="Morgante M."/>
            <person name="Rokhsar D.S."/>
        </authorList>
    </citation>
    <scope>NUCLEOTIDE SEQUENCE [LARGE SCALE GENOMIC DNA]</scope>
    <source>
        <strain evidence="2">cv. Nemared</strain>
    </source>
</reference>
<sequence length="74" mass="7920">MATEAPEVLNGIGISLVMVGAANSDSARISFFGSTKGELAQKLDRGQDAVGRRRLTQVPPEPREMVAYYTAHSV</sequence>
<proteinExistence type="predicted"/>
<gene>
    <name evidence="1" type="ORF">PRUPE_5G081000</name>
</gene>
<evidence type="ECO:0000313" key="2">
    <source>
        <dbReference type="Proteomes" id="UP000006882"/>
    </source>
</evidence>
<accession>A0A251P5F1</accession>
<dbReference type="Gramene" id="ONI06789">
    <property type="protein sequence ID" value="ONI06789"/>
    <property type="gene ID" value="PRUPE_5G081000"/>
</dbReference>
<protein>
    <submittedName>
        <fullName evidence="1">Uncharacterized protein</fullName>
    </submittedName>
</protein>
<dbReference type="Proteomes" id="UP000006882">
    <property type="component" value="Chromosome G5"/>
</dbReference>
<evidence type="ECO:0000313" key="1">
    <source>
        <dbReference type="EMBL" id="ONI06789.1"/>
    </source>
</evidence>
<organism evidence="1 2">
    <name type="scientific">Prunus persica</name>
    <name type="common">Peach</name>
    <name type="synonym">Amygdalus persica</name>
    <dbReference type="NCBI Taxonomy" id="3760"/>
    <lineage>
        <taxon>Eukaryota</taxon>
        <taxon>Viridiplantae</taxon>
        <taxon>Streptophyta</taxon>
        <taxon>Embryophyta</taxon>
        <taxon>Tracheophyta</taxon>
        <taxon>Spermatophyta</taxon>
        <taxon>Magnoliopsida</taxon>
        <taxon>eudicotyledons</taxon>
        <taxon>Gunneridae</taxon>
        <taxon>Pentapetalae</taxon>
        <taxon>rosids</taxon>
        <taxon>fabids</taxon>
        <taxon>Rosales</taxon>
        <taxon>Rosaceae</taxon>
        <taxon>Amygdaloideae</taxon>
        <taxon>Amygdaleae</taxon>
        <taxon>Prunus</taxon>
    </lineage>
</organism>
<name>A0A251P5F1_PRUPE</name>
<dbReference type="AlphaFoldDB" id="A0A251P5F1"/>
<dbReference type="EMBL" id="CM007655">
    <property type="protein sequence ID" value="ONI06789.1"/>
    <property type="molecule type" value="Genomic_DNA"/>
</dbReference>
<keyword evidence="2" id="KW-1185">Reference proteome</keyword>